<dbReference type="GO" id="GO:0046872">
    <property type="term" value="F:metal ion binding"/>
    <property type="evidence" value="ECO:0007669"/>
    <property type="project" value="UniProtKB-KW"/>
</dbReference>
<comment type="function">
    <text evidence="16">Catalyzes the phosphorylation of pantothenate (Pan), the first step in CoA biosynthesis.</text>
</comment>
<evidence type="ECO:0000256" key="9">
    <source>
        <dbReference type="ARBA" id="ARBA00022741"/>
    </source>
</evidence>
<dbReference type="NCBIfam" id="TIGR00671">
    <property type="entry name" value="baf"/>
    <property type="match status" value="1"/>
</dbReference>
<name>A0A1H8U072_9GAMM</name>
<dbReference type="InterPro" id="IPR004619">
    <property type="entry name" value="Type_III_PanK"/>
</dbReference>
<dbReference type="EC" id="2.7.1.33" evidence="6 16"/>
<dbReference type="GO" id="GO:0005524">
    <property type="term" value="F:ATP binding"/>
    <property type="evidence" value="ECO:0007669"/>
    <property type="project" value="UniProtKB-UniRule"/>
</dbReference>
<keyword evidence="11 16" id="KW-0067">ATP-binding</keyword>
<evidence type="ECO:0000256" key="12">
    <source>
        <dbReference type="ARBA" id="ARBA00022958"/>
    </source>
</evidence>
<dbReference type="EMBL" id="FOEG01000005">
    <property type="protein sequence ID" value="SEO96213.1"/>
    <property type="molecule type" value="Genomic_DNA"/>
</dbReference>
<keyword evidence="7 16" id="KW-0963">Cytoplasm</keyword>
<dbReference type="Proteomes" id="UP000199657">
    <property type="component" value="Unassembled WGS sequence"/>
</dbReference>
<evidence type="ECO:0000256" key="5">
    <source>
        <dbReference type="ARBA" id="ARBA00011738"/>
    </source>
</evidence>
<dbReference type="STRING" id="406100.SAMN04488052_10550"/>
<dbReference type="PANTHER" id="PTHR34265">
    <property type="entry name" value="TYPE III PANTOTHENATE KINASE"/>
    <property type="match status" value="1"/>
</dbReference>
<feature type="binding site" evidence="16">
    <location>
        <position position="179"/>
    </location>
    <ligand>
        <name>substrate</name>
    </ligand>
</feature>
<dbReference type="AlphaFoldDB" id="A0A1H8U072"/>
<protein>
    <recommendedName>
        <fullName evidence="15 16">Type III pantothenate kinase</fullName>
        <ecNumber evidence="6 16">2.7.1.33</ecNumber>
    </recommendedName>
    <alternativeName>
        <fullName evidence="16">PanK-III</fullName>
    </alternativeName>
    <alternativeName>
        <fullName evidence="16">Pantothenic acid kinase</fullName>
    </alternativeName>
</protein>
<reference evidence="17 18" key="1">
    <citation type="submission" date="2016-10" db="EMBL/GenBank/DDBJ databases">
        <authorList>
            <person name="de Groot N.N."/>
        </authorList>
    </citation>
    <scope>NUCLEOTIDE SEQUENCE [LARGE SCALE GENOMIC DNA]</scope>
    <source>
        <strain evidence="17 18">CGMCC 1.6291</strain>
    </source>
</reference>
<evidence type="ECO:0000256" key="4">
    <source>
        <dbReference type="ARBA" id="ARBA00005225"/>
    </source>
</evidence>
<feature type="active site" description="Proton acceptor" evidence="16">
    <location>
        <position position="105"/>
    </location>
</feature>
<feature type="binding site" evidence="16">
    <location>
        <begin position="6"/>
        <end position="13"/>
    </location>
    <ligand>
        <name>ATP</name>
        <dbReference type="ChEBI" id="CHEBI:30616"/>
    </ligand>
</feature>
<feature type="binding site" evidence="16">
    <location>
        <position position="125"/>
    </location>
    <ligand>
        <name>K(+)</name>
        <dbReference type="ChEBI" id="CHEBI:29103"/>
    </ligand>
</feature>
<comment type="pathway">
    <text evidence="4 16">Cofactor biosynthesis; coenzyme A biosynthesis; CoA from (R)-pantothenate: step 1/5.</text>
</comment>
<evidence type="ECO:0000256" key="15">
    <source>
        <dbReference type="ARBA" id="ARBA00040883"/>
    </source>
</evidence>
<dbReference type="Pfam" id="PF03309">
    <property type="entry name" value="Pan_kinase"/>
    <property type="match status" value="1"/>
</dbReference>
<sequence>MKLLFDLGNSRCKWCLWQNGEAHAHGAAAYTADGGLPEALFAALERRSEPVDTVVVCTVSAPRVVDDLEAWARRCHGLPIRRFTSRASHGGIVNAYPDPSSLGADRWAAIIGARSRYSGALCIVDCGTAVTVDVLGHDDRHAGGLIFPGLGLARRALSSGAHQLGEAGQGELPLLATDTPTAIRAGTFHALAHGIQGVKRQMEQGGVTPLTGVITGGDADVLAGVLEDDWRVDHQLVFAGMAREEGAA</sequence>
<comment type="catalytic activity">
    <reaction evidence="1 16">
        <text>(R)-pantothenate + ATP = (R)-4'-phosphopantothenate + ADP + H(+)</text>
        <dbReference type="Rhea" id="RHEA:16373"/>
        <dbReference type="ChEBI" id="CHEBI:10986"/>
        <dbReference type="ChEBI" id="CHEBI:15378"/>
        <dbReference type="ChEBI" id="CHEBI:29032"/>
        <dbReference type="ChEBI" id="CHEBI:30616"/>
        <dbReference type="ChEBI" id="CHEBI:456216"/>
        <dbReference type="EC" id="2.7.1.33"/>
    </reaction>
</comment>
<evidence type="ECO:0000256" key="8">
    <source>
        <dbReference type="ARBA" id="ARBA00022679"/>
    </source>
</evidence>
<evidence type="ECO:0000256" key="7">
    <source>
        <dbReference type="ARBA" id="ARBA00022490"/>
    </source>
</evidence>
<feature type="binding site" evidence="16">
    <location>
        <begin position="103"/>
        <end position="106"/>
    </location>
    <ligand>
        <name>substrate</name>
    </ligand>
</feature>
<dbReference type="OrthoDB" id="9781305at2"/>
<dbReference type="GO" id="GO:0004594">
    <property type="term" value="F:pantothenate kinase activity"/>
    <property type="evidence" value="ECO:0007669"/>
    <property type="project" value="UniProtKB-UniRule"/>
</dbReference>
<evidence type="ECO:0000256" key="14">
    <source>
        <dbReference type="ARBA" id="ARBA00038036"/>
    </source>
</evidence>
<evidence type="ECO:0000313" key="17">
    <source>
        <dbReference type="EMBL" id="SEO96213.1"/>
    </source>
</evidence>
<evidence type="ECO:0000256" key="13">
    <source>
        <dbReference type="ARBA" id="ARBA00022993"/>
    </source>
</evidence>
<organism evidence="17 18">
    <name type="scientific">Aquisalimonas asiatica</name>
    <dbReference type="NCBI Taxonomy" id="406100"/>
    <lineage>
        <taxon>Bacteria</taxon>
        <taxon>Pseudomonadati</taxon>
        <taxon>Pseudomonadota</taxon>
        <taxon>Gammaproteobacteria</taxon>
        <taxon>Chromatiales</taxon>
        <taxon>Ectothiorhodospiraceae</taxon>
        <taxon>Aquisalimonas</taxon>
    </lineage>
</organism>
<comment type="subcellular location">
    <subcellularLocation>
        <location evidence="3 16">Cytoplasm</location>
    </subcellularLocation>
</comment>
<evidence type="ECO:0000256" key="1">
    <source>
        <dbReference type="ARBA" id="ARBA00001206"/>
    </source>
</evidence>
<dbReference type="PANTHER" id="PTHR34265:SF1">
    <property type="entry name" value="TYPE III PANTOTHENATE KINASE"/>
    <property type="match status" value="1"/>
</dbReference>
<dbReference type="GO" id="GO:0015937">
    <property type="term" value="P:coenzyme A biosynthetic process"/>
    <property type="evidence" value="ECO:0007669"/>
    <property type="project" value="UniProtKB-UniRule"/>
</dbReference>
<feature type="binding site" evidence="16">
    <location>
        <position position="128"/>
    </location>
    <ligand>
        <name>ATP</name>
        <dbReference type="ChEBI" id="CHEBI:30616"/>
    </ligand>
</feature>
<evidence type="ECO:0000313" key="18">
    <source>
        <dbReference type="Proteomes" id="UP000199657"/>
    </source>
</evidence>
<dbReference type="InterPro" id="IPR043129">
    <property type="entry name" value="ATPase_NBD"/>
</dbReference>
<keyword evidence="12 16" id="KW-0630">Potassium</keyword>
<gene>
    <name evidence="16" type="primary">coaX</name>
    <name evidence="17" type="ORF">SAMN04488052_10550</name>
</gene>
<keyword evidence="16" id="KW-0479">Metal-binding</keyword>
<keyword evidence="8 16" id="KW-0808">Transferase</keyword>
<keyword evidence="13 16" id="KW-0173">Coenzyme A biosynthesis</keyword>
<comment type="cofactor">
    <cofactor evidence="2">
        <name>K(+)</name>
        <dbReference type="ChEBI" id="CHEBI:29103"/>
    </cofactor>
</comment>
<evidence type="ECO:0000256" key="6">
    <source>
        <dbReference type="ARBA" id="ARBA00012102"/>
    </source>
</evidence>
<evidence type="ECO:0000256" key="16">
    <source>
        <dbReference type="HAMAP-Rule" id="MF_01274"/>
    </source>
</evidence>
<dbReference type="Gene3D" id="3.30.420.40">
    <property type="match status" value="2"/>
</dbReference>
<feature type="binding site" evidence="16">
    <location>
        <position position="96"/>
    </location>
    <ligand>
        <name>substrate</name>
    </ligand>
</feature>
<accession>A0A1H8U072</accession>
<evidence type="ECO:0000256" key="3">
    <source>
        <dbReference type="ARBA" id="ARBA00004496"/>
    </source>
</evidence>
<evidence type="ECO:0000256" key="2">
    <source>
        <dbReference type="ARBA" id="ARBA00001958"/>
    </source>
</evidence>
<dbReference type="SUPFAM" id="SSF53067">
    <property type="entry name" value="Actin-like ATPase domain"/>
    <property type="match status" value="2"/>
</dbReference>
<evidence type="ECO:0000256" key="10">
    <source>
        <dbReference type="ARBA" id="ARBA00022777"/>
    </source>
</evidence>
<dbReference type="HAMAP" id="MF_01274">
    <property type="entry name" value="Pantothen_kinase_3"/>
    <property type="match status" value="1"/>
</dbReference>
<evidence type="ECO:0000256" key="11">
    <source>
        <dbReference type="ARBA" id="ARBA00022840"/>
    </source>
</evidence>
<dbReference type="RefSeq" id="WP_091644221.1">
    <property type="nucleotide sequence ID" value="NZ_FOEG01000005.1"/>
</dbReference>
<comment type="cofactor">
    <cofactor evidence="16">
        <name>NH4(+)</name>
        <dbReference type="ChEBI" id="CHEBI:28938"/>
    </cofactor>
    <cofactor evidence="16">
        <name>K(+)</name>
        <dbReference type="ChEBI" id="CHEBI:29103"/>
    </cofactor>
    <text evidence="16">A monovalent cation. Ammonium or potassium.</text>
</comment>
<dbReference type="CDD" id="cd24015">
    <property type="entry name" value="ASKHA_NBD_PanK-III"/>
    <property type="match status" value="1"/>
</dbReference>
<comment type="subunit">
    <text evidence="5 16">Homodimer.</text>
</comment>
<proteinExistence type="inferred from homology"/>
<keyword evidence="10 16" id="KW-0418">Kinase</keyword>
<keyword evidence="18" id="KW-1185">Reference proteome</keyword>
<dbReference type="GO" id="GO:0005737">
    <property type="term" value="C:cytoplasm"/>
    <property type="evidence" value="ECO:0007669"/>
    <property type="project" value="UniProtKB-SubCell"/>
</dbReference>
<dbReference type="UniPathway" id="UPA00241">
    <property type="reaction ID" value="UER00352"/>
</dbReference>
<comment type="similarity">
    <text evidence="14 16">Belongs to the type III pantothenate kinase family.</text>
</comment>
<keyword evidence="9 16" id="KW-0547">Nucleotide-binding</keyword>